<feature type="compositionally biased region" description="Low complexity" evidence="11">
    <location>
        <begin position="546"/>
        <end position="564"/>
    </location>
</feature>
<name>A0A8J2R9E8_9CRUS</name>
<feature type="region of interest" description="Disordered" evidence="11">
    <location>
        <begin position="71"/>
        <end position="100"/>
    </location>
</feature>
<dbReference type="InterPro" id="IPR036361">
    <property type="entry name" value="SAP_dom_sf"/>
</dbReference>
<dbReference type="FunFam" id="2.60.120.780:FF:000001">
    <property type="entry name" value="E3 SUMO-protein ligase PIAS2 isoform X1"/>
    <property type="match status" value="1"/>
</dbReference>
<keyword evidence="8" id="KW-0862">Zinc</keyword>
<evidence type="ECO:0000256" key="11">
    <source>
        <dbReference type="SAM" id="MobiDB-lite"/>
    </source>
</evidence>
<dbReference type="OrthoDB" id="10263264at2759"/>
<evidence type="ECO:0000256" key="3">
    <source>
        <dbReference type="ARBA" id="ARBA00005383"/>
    </source>
</evidence>
<keyword evidence="5" id="KW-0479">Metal-binding</keyword>
<comment type="caution">
    <text evidence="15">The sequence shown here is derived from an EMBL/GenBank/DDBJ whole genome shotgun (WGS) entry which is preliminary data.</text>
</comment>
<dbReference type="InterPro" id="IPR023321">
    <property type="entry name" value="PINIT"/>
</dbReference>
<feature type="region of interest" description="Disordered" evidence="11">
    <location>
        <begin position="635"/>
        <end position="678"/>
    </location>
</feature>
<keyword evidence="7" id="KW-0833">Ubl conjugation pathway</keyword>
<sequence>MSETEVLKNMVMSFRVSELTMLLSFAGRSRSGRKTELQMRALELIKLRSSPINAKVRELYRSIQQQTVAMGQSAETTPPYIGASTRSSSSLSPSKSSNYSDMERAALQGRNPYIHTSGVPYSTGYTSKQALSASASQPSFPVHPDVRLKKLPFFDSIAELLRPSSLVPSGNSRYHDTNFVFHLTPQQATDIASSRDARPGSKIDFLNQIQMRFCLLETSCEQEDNFPSNLSVKVNSKLVTLPNPIPTNKPGVEPKRPPRPVNITSLCRLSPTVANQINVTWSSDMGGRGYVMAIYVVRRLASTDLLQRLRTKGVRAAEYTRGLIRDKLEDADAEIATTSLKVSLVCPLGKMRMQLPCRSTTCSHLQCFDASLFLQMNERKPTWVCPVCDKPILYDQLAIDGYFSDILNSPLLPVDIMEVQLNVDGTWTVLTAKKETKKNVGADSSVNLDIVEELPTDPTNPKVETIDEAELELVCEGPPPKKRAPMVVDLTLSSDSEEDSDTLMSIKERMLSRQRSSGSQSSCPADSADENATHISAPVNLSSNMNTVTGSSNSSLSSSTSNTSARPAQSFESASGVSSPHAYSYMTGNSYGSPTYFPFNSSTTNGQNPYGPYSSYMSYPYGGINDASNELHTILGDGLNGRQLPSAASQHQSSNHSTQPNRNNYRRSQSPPDVISLD</sequence>
<accession>A0A8J2R9E8</accession>
<protein>
    <recommendedName>
        <fullName evidence="17">E3 SUMO-protein ligase PIAS3</fullName>
    </recommendedName>
</protein>
<evidence type="ECO:0000259" key="13">
    <source>
        <dbReference type="PROSITE" id="PS51044"/>
    </source>
</evidence>
<evidence type="ECO:0000256" key="6">
    <source>
        <dbReference type="ARBA" id="ARBA00022771"/>
    </source>
</evidence>
<dbReference type="GO" id="GO:0006357">
    <property type="term" value="P:regulation of transcription by RNA polymerase II"/>
    <property type="evidence" value="ECO:0007669"/>
    <property type="project" value="TreeGrafter"/>
</dbReference>
<feature type="compositionally biased region" description="Low complexity" evidence="11">
    <location>
        <begin position="84"/>
        <end position="100"/>
    </location>
</feature>
<evidence type="ECO:0000256" key="7">
    <source>
        <dbReference type="ARBA" id="ARBA00022786"/>
    </source>
</evidence>
<dbReference type="UniPathway" id="UPA00886"/>
<dbReference type="GO" id="GO:0008270">
    <property type="term" value="F:zinc ion binding"/>
    <property type="evidence" value="ECO:0007669"/>
    <property type="project" value="UniProtKB-KW"/>
</dbReference>
<dbReference type="Pfam" id="PF02891">
    <property type="entry name" value="zf-MIZ"/>
    <property type="match status" value="1"/>
</dbReference>
<reference evidence="15" key="1">
    <citation type="submission" date="2021-11" db="EMBL/GenBank/DDBJ databases">
        <authorList>
            <person name="Schell T."/>
        </authorList>
    </citation>
    <scope>NUCLEOTIDE SEQUENCE</scope>
    <source>
        <strain evidence="15">M5</strain>
    </source>
</reference>
<dbReference type="Pfam" id="PF14324">
    <property type="entry name" value="PINIT"/>
    <property type="match status" value="1"/>
</dbReference>
<dbReference type="GO" id="GO:0061665">
    <property type="term" value="F:SUMO ligase activity"/>
    <property type="evidence" value="ECO:0007669"/>
    <property type="project" value="TreeGrafter"/>
</dbReference>
<proteinExistence type="inferred from homology"/>
<dbReference type="PANTHER" id="PTHR10782">
    <property type="entry name" value="ZINC FINGER MIZ DOMAIN-CONTAINING PROTEIN"/>
    <property type="match status" value="1"/>
</dbReference>
<feature type="domain" description="PINIT" evidence="14">
    <location>
        <begin position="134"/>
        <end position="300"/>
    </location>
</feature>
<dbReference type="Gene3D" id="1.10.720.30">
    <property type="entry name" value="SAP domain"/>
    <property type="match status" value="1"/>
</dbReference>
<dbReference type="InterPro" id="IPR004181">
    <property type="entry name" value="Znf_MIZ"/>
</dbReference>
<dbReference type="InterPro" id="IPR013083">
    <property type="entry name" value="Znf_RING/FYVE/PHD"/>
</dbReference>
<feature type="domain" description="SP-RING-type" evidence="13">
    <location>
        <begin position="331"/>
        <end position="412"/>
    </location>
</feature>
<feature type="compositionally biased region" description="Low complexity" evidence="11">
    <location>
        <begin position="646"/>
        <end position="657"/>
    </location>
</feature>
<dbReference type="GO" id="GO:0000785">
    <property type="term" value="C:chromatin"/>
    <property type="evidence" value="ECO:0007669"/>
    <property type="project" value="TreeGrafter"/>
</dbReference>
<dbReference type="GO" id="GO:0097240">
    <property type="term" value="P:chromosome attachment to the nuclear envelope"/>
    <property type="evidence" value="ECO:0007669"/>
    <property type="project" value="UniProtKB-ARBA"/>
</dbReference>
<dbReference type="InterPro" id="IPR003034">
    <property type="entry name" value="SAP_dom"/>
</dbReference>
<dbReference type="PROSITE" id="PS51466">
    <property type="entry name" value="PINIT"/>
    <property type="match status" value="1"/>
</dbReference>
<dbReference type="GO" id="GO:0016925">
    <property type="term" value="P:protein sumoylation"/>
    <property type="evidence" value="ECO:0007669"/>
    <property type="project" value="UniProtKB-UniPathway"/>
</dbReference>
<dbReference type="EMBL" id="CAKKLH010000001">
    <property type="protein sequence ID" value="CAH0098092.1"/>
    <property type="molecule type" value="Genomic_DNA"/>
</dbReference>
<dbReference type="GO" id="GO:0005634">
    <property type="term" value="C:nucleus"/>
    <property type="evidence" value="ECO:0007669"/>
    <property type="project" value="UniProtKB-SubCell"/>
</dbReference>
<comment type="similarity">
    <text evidence="3">Belongs to the PIAS family.</text>
</comment>
<evidence type="ECO:0000256" key="2">
    <source>
        <dbReference type="ARBA" id="ARBA00004718"/>
    </source>
</evidence>
<dbReference type="AlphaFoldDB" id="A0A8J2R9E8"/>
<dbReference type="GO" id="GO:0003712">
    <property type="term" value="F:transcription coregulator activity"/>
    <property type="evidence" value="ECO:0007669"/>
    <property type="project" value="TreeGrafter"/>
</dbReference>
<evidence type="ECO:0000256" key="1">
    <source>
        <dbReference type="ARBA" id="ARBA00004123"/>
    </source>
</evidence>
<feature type="compositionally biased region" description="Polar residues" evidence="11">
    <location>
        <begin position="565"/>
        <end position="578"/>
    </location>
</feature>
<evidence type="ECO:0000313" key="16">
    <source>
        <dbReference type="Proteomes" id="UP000789390"/>
    </source>
</evidence>
<dbReference type="PROSITE" id="PS50800">
    <property type="entry name" value="SAP"/>
    <property type="match status" value="1"/>
</dbReference>
<dbReference type="PANTHER" id="PTHR10782:SF94">
    <property type="entry name" value="SUPPRESSOR OF VARIEGATION 2-10, ISOFORM I"/>
    <property type="match status" value="1"/>
</dbReference>
<evidence type="ECO:0000313" key="15">
    <source>
        <dbReference type="EMBL" id="CAH0098092.1"/>
    </source>
</evidence>
<evidence type="ECO:0000256" key="4">
    <source>
        <dbReference type="ARBA" id="ARBA00022679"/>
    </source>
</evidence>
<dbReference type="Proteomes" id="UP000789390">
    <property type="component" value="Unassembled WGS sequence"/>
</dbReference>
<keyword evidence="6 10" id="KW-0863">Zinc-finger</keyword>
<comment type="pathway">
    <text evidence="2">Protein modification; protein sumoylation.</text>
</comment>
<evidence type="ECO:0000259" key="12">
    <source>
        <dbReference type="PROSITE" id="PS50800"/>
    </source>
</evidence>
<feature type="domain" description="SAP" evidence="12">
    <location>
        <begin position="11"/>
        <end position="45"/>
    </location>
</feature>
<dbReference type="PROSITE" id="PS51044">
    <property type="entry name" value="ZF_SP_RING"/>
    <property type="match status" value="1"/>
</dbReference>
<gene>
    <name evidence="15" type="ORF">DGAL_LOCUS139</name>
</gene>
<dbReference type="SMART" id="SM00513">
    <property type="entry name" value="SAP"/>
    <property type="match status" value="1"/>
</dbReference>
<comment type="subcellular location">
    <subcellularLocation>
        <location evidence="1">Nucleus</location>
    </subcellularLocation>
</comment>
<feature type="compositionally biased region" description="Low complexity" evidence="11">
    <location>
        <begin position="513"/>
        <end position="522"/>
    </location>
</feature>
<organism evidence="15 16">
    <name type="scientific">Daphnia galeata</name>
    <dbReference type="NCBI Taxonomy" id="27404"/>
    <lineage>
        <taxon>Eukaryota</taxon>
        <taxon>Metazoa</taxon>
        <taxon>Ecdysozoa</taxon>
        <taxon>Arthropoda</taxon>
        <taxon>Crustacea</taxon>
        <taxon>Branchiopoda</taxon>
        <taxon>Diplostraca</taxon>
        <taxon>Cladocera</taxon>
        <taxon>Anomopoda</taxon>
        <taxon>Daphniidae</taxon>
        <taxon>Daphnia</taxon>
    </lineage>
</organism>
<feature type="compositionally biased region" description="Polar residues" evidence="11">
    <location>
        <begin position="658"/>
        <end position="671"/>
    </location>
</feature>
<evidence type="ECO:0000256" key="5">
    <source>
        <dbReference type="ARBA" id="ARBA00022723"/>
    </source>
</evidence>
<keyword evidence="4" id="KW-0808">Transferase</keyword>
<evidence type="ECO:0000259" key="14">
    <source>
        <dbReference type="PROSITE" id="PS51466"/>
    </source>
</evidence>
<dbReference type="Gene3D" id="3.30.40.10">
    <property type="entry name" value="Zinc/RING finger domain, C3HC4 (zinc finger)"/>
    <property type="match status" value="1"/>
</dbReference>
<keyword evidence="16" id="KW-1185">Reference proteome</keyword>
<dbReference type="Gene3D" id="2.60.120.780">
    <property type="entry name" value="PINIT domain"/>
    <property type="match status" value="1"/>
</dbReference>
<evidence type="ECO:0008006" key="17">
    <source>
        <dbReference type="Google" id="ProtNLM"/>
    </source>
</evidence>
<dbReference type="FunFam" id="3.30.40.10:FF:000247">
    <property type="entry name" value="Uncharacterized protein, isoform B"/>
    <property type="match status" value="1"/>
</dbReference>
<evidence type="ECO:0000256" key="9">
    <source>
        <dbReference type="ARBA" id="ARBA00023242"/>
    </source>
</evidence>
<keyword evidence="9" id="KW-0539">Nucleus</keyword>
<dbReference type="InterPro" id="IPR038654">
    <property type="entry name" value="PINIT_sf"/>
</dbReference>
<feature type="region of interest" description="Disordered" evidence="11">
    <location>
        <begin position="510"/>
        <end position="579"/>
    </location>
</feature>
<dbReference type="SUPFAM" id="SSF68906">
    <property type="entry name" value="SAP domain"/>
    <property type="match status" value="1"/>
</dbReference>
<evidence type="ECO:0000256" key="10">
    <source>
        <dbReference type="PROSITE-ProRule" id="PRU00452"/>
    </source>
</evidence>
<evidence type="ECO:0000256" key="8">
    <source>
        <dbReference type="ARBA" id="ARBA00022833"/>
    </source>
</evidence>
<dbReference type="CDD" id="cd16790">
    <property type="entry name" value="SP-RING_PIAS"/>
    <property type="match status" value="1"/>
</dbReference>
<dbReference type="FunFam" id="1.10.720.30:FF:000001">
    <property type="entry name" value="E3 SUMO-protein ligase PIAS2 isoform 1"/>
    <property type="match status" value="1"/>
</dbReference>